<keyword evidence="6" id="KW-0732">Signal</keyword>
<dbReference type="AlphaFoldDB" id="A0A506UH67"/>
<keyword evidence="9" id="KW-1185">Reference proteome</keyword>
<keyword evidence="6" id="KW-0135">Cellulose biosynthesis</keyword>
<evidence type="ECO:0000256" key="3">
    <source>
        <dbReference type="ARBA" id="ARBA00022692"/>
    </source>
</evidence>
<comment type="subcellular location">
    <subcellularLocation>
        <location evidence="6">Cell inner membrane</location>
    </subcellularLocation>
    <subcellularLocation>
        <location evidence="1">Cell membrane</location>
        <topology evidence="1">Single-pass membrane protein</topology>
    </subcellularLocation>
</comment>
<feature type="region of interest" description="Disordered" evidence="7">
    <location>
        <begin position="26"/>
        <end position="48"/>
    </location>
</feature>
<reference evidence="8 9" key="1">
    <citation type="submission" date="2019-06" db="EMBL/GenBank/DDBJ databases">
        <authorList>
            <person name="Li M."/>
        </authorList>
    </citation>
    <scope>NUCLEOTIDE SEQUENCE [LARGE SCALE GENOMIC DNA]</scope>
    <source>
        <strain evidence="8 9">BGMRC2036</strain>
    </source>
</reference>
<evidence type="ECO:0000256" key="6">
    <source>
        <dbReference type="RuleBase" id="RU365021"/>
    </source>
</evidence>
<dbReference type="Pfam" id="PF03170">
    <property type="entry name" value="BcsB"/>
    <property type="match status" value="1"/>
</dbReference>
<proteinExistence type="inferred from homology"/>
<dbReference type="PANTHER" id="PTHR39083">
    <property type="entry name" value="CYCLIC DI-GMP-BINDING PROTEIN"/>
    <property type="match status" value="1"/>
</dbReference>
<dbReference type="GO" id="GO:0030244">
    <property type="term" value="P:cellulose biosynthetic process"/>
    <property type="evidence" value="ECO:0007669"/>
    <property type="project" value="UniProtKB-KW"/>
</dbReference>
<evidence type="ECO:0000256" key="2">
    <source>
        <dbReference type="ARBA" id="ARBA00022475"/>
    </source>
</evidence>
<evidence type="ECO:0000256" key="5">
    <source>
        <dbReference type="ARBA" id="ARBA00023136"/>
    </source>
</evidence>
<dbReference type="Gene3D" id="2.60.120.260">
    <property type="entry name" value="Galactose-binding domain-like"/>
    <property type="match status" value="2"/>
</dbReference>
<feature type="transmembrane region" description="Helical" evidence="6">
    <location>
        <begin position="747"/>
        <end position="769"/>
    </location>
</feature>
<evidence type="ECO:0000256" key="1">
    <source>
        <dbReference type="ARBA" id="ARBA00004162"/>
    </source>
</evidence>
<gene>
    <name evidence="8" type="ORF">FJU08_05555</name>
</gene>
<comment type="similarity">
    <text evidence="6">Belongs to the AcsB/BcsB family.</text>
</comment>
<evidence type="ECO:0000256" key="4">
    <source>
        <dbReference type="ARBA" id="ARBA00022989"/>
    </source>
</evidence>
<dbReference type="RefSeq" id="WP_141147967.1">
    <property type="nucleotide sequence ID" value="NZ_VHLG01000002.1"/>
</dbReference>
<protein>
    <recommendedName>
        <fullName evidence="6">Cyclic di-GMP-binding protein</fullName>
    </recommendedName>
    <alternativeName>
        <fullName evidence="6">Cellulose synthase regulatory subunit</fullName>
    </alternativeName>
</protein>
<dbReference type="UniPathway" id="UPA00694"/>
<evidence type="ECO:0000313" key="8">
    <source>
        <dbReference type="EMBL" id="TPW32457.1"/>
    </source>
</evidence>
<dbReference type="Proteomes" id="UP000318801">
    <property type="component" value="Unassembled WGS sequence"/>
</dbReference>
<sequence length="774" mass="84528">MTKKTAFFLFALLMAPGLAAAQQAAPFSMGSDGSGPPPSQQSQQGDGGVVDSLAAKATLPFFRYLVPEDEMRLEGEIVDDAWSIYLTDAQAKSAATLNVGYQNSIFIAPEFSEFTISINNVVIAKPPLSASESEADRRYDIPPGVLKPGYNLVSFKAKQRHRTDCSLDSTYDLWTQIDQERTFIMFSDASAALLSKTEDIRGVGVDATGRTQFHLVVPALDQPITANPLLELSQGLALLADMPNTYFTYSTSEPEKFASGVLPVYVGTPAELRPLLGDALPAIGTTQTARFIATNKLGQSVLVLMAPSWQLISPLVDGITRPAAKTAAVKDEAFSTHSWRKQDTQLLTGKRRLSFEQLGIPTQEFSGRSFRTEFSIGLPADFYANAYGEARLLLDAAYSPEVLPGSRIHIYVNDQLAATWPISTVNGAVLRRNPITFTMRQFKPGVNKVVIEAALLTKADAECLPGATNNATPRFALFDTSEFDMPNFGRVAQVPDLWATSGTSFPYANQSSRVPFYIDSLNPDSLSAASDFIGKLANSARQQIPVDVVQSMDDIGEGDALFLGSIGQIPAEALRQVKISQTSRSTWTQQSGGEANTNEGPTTTIEQWDEAVTAGWYNWIFEVEKYLKRNYDLSFDTLRFLPSPDSEYLPPNSVSMMIAQEPSPNGDGAWTLVAAPTPENLNYGMTSLTKRQHWDAVQGRITTFNRNTGVIDNIAAGSTDFIFDTPFSIRNIRLVITNWFSTNTMSFSLALVIGTILLGLATKAMLTIFGRFHD</sequence>
<keyword evidence="3 6" id="KW-0812">Transmembrane</keyword>
<dbReference type="OrthoDB" id="7615145at2"/>
<dbReference type="PANTHER" id="PTHR39083:SF1">
    <property type="entry name" value="CYCLIC DI-GMP-BINDING PROTEIN"/>
    <property type="match status" value="1"/>
</dbReference>
<keyword evidence="2 6" id="KW-1003">Cell membrane</keyword>
<feature type="signal peptide" evidence="6">
    <location>
        <begin position="1"/>
        <end position="20"/>
    </location>
</feature>
<keyword evidence="6" id="KW-0973">c-di-GMP</keyword>
<feature type="chain" id="PRO_5021509172" description="Cyclic di-GMP-binding protein" evidence="6">
    <location>
        <begin position="21"/>
        <end position="774"/>
    </location>
</feature>
<comment type="caution">
    <text evidence="8">The sequence shown here is derived from an EMBL/GenBank/DDBJ whole genome shotgun (WGS) entry which is preliminary data.</text>
</comment>
<name>A0A506UH67_9HYPH</name>
<dbReference type="InterPro" id="IPR018513">
    <property type="entry name" value="Cell_synthase_bac"/>
</dbReference>
<comment type="pathway">
    <text evidence="6">Glycan metabolism; bacterial cellulose biosynthesis.</text>
</comment>
<dbReference type="EMBL" id="VHLG01000002">
    <property type="protein sequence ID" value="TPW32457.1"/>
    <property type="molecule type" value="Genomic_DNA"/>
</dbReference>
<evidence type="ECO:0000256" key="7">
    <source>
        <dbReference type="SAM" id="MobiDB-lite"/>
    </source>
</evidence>
<comment type="subunit">
    <text evidence="6">Tightly associated with the cellulose synthase catalytic subunit.</text>
</comment>
<evidence type="ECO:0000313" key="9">
    <source>
        <dbReference type="Proteomes" id="UP000318801"/>
    </source>
</evidence>
<accession>A0A506UH67</accession>
<feature type="compositionally biased region" description="Polar residues" evidence="7">
    <location>
        <begin position="592"/>
        <end position="602"/>
    </location>
</feature>
<dbReference type="GO" id="GO:0006011">
    <property type="term" value="P:UDP-alpha-D-glucose metabolic process"/>
    <property type="evidence" value="ECO:0007669"/>
    <property type="project" value="InterPro"/>
</dbReference>
<keyword evidence="5 6" id="KW-0472">Membrane</keyword>
<keyword evidence="6" id="KW-0997">Cell inner membrane</keyword>
<comment type="function">
    <text evidence="6">Binds the cellulose synthase activator, bis-(3'-5') cyclic diguanylic acid (c-di-GMP).</text>
</comment>
<keyword evidence="4 6" id="KW-1133">Transmembrane helix</keyword>
<feature type="region of interest" description="Disordered" evidence="7">
    <location>
        <begin position="583"/>
        <end position="602"/>
    </location>
</feature>
<dbReference type="GO" id="GO:0005886">
    <property type="term" value="C:plasma membrane"/>
    <property type="evidence" value="ECO:0007669"/>
    <property type="project" value="UniProtKB-SubCell"/>
</dbReference>
<organism evidence="8 9">
    <name type="scientific">Martelella alba</name>
    <dbReference type="NCBI Taxonomy" id="2590451"/>
    <lineage>
        <taxon>Bacteria</taxon>
        <taxon>Pseudomonadati</taxon>
        <taxon>Pseudomonadota</taxon>
        <taxon>Alphaproteobacteria</taxon>
        <taxon>Hyphomicrobiales</taxon>
        <taxon>Aurantimonadaceae</taxon>
        <taxon>Martelella</taxon>
    </lineage>
</organism>